<evidence type="ECO:0000313" key="3">
    <source>
        <dbReference type="Proteomes" id="UP000314294"/>
    </source>
</evidence>
<dbReference type="Proteomes" id="UP000314294">
    <property type="component" value="Unassembled WGS sequence"/>
</dbReference>
<proteinExistence type="predicted"/>
<organism evidence="2 3">
    <name type="scientific">Liparis tanakae</name>
    <name type="common">Tanaka's snailfish</name>
    <dbReference type="NCBI Taxonomy" id="230148"/>
    <lineage>
        <taxon>Eukaryota</taxon>
        <taxon>Metazoa</taxon>
        <taxon>Chordata</taxon>
        <taxon>Craniata</taxon>
        <taxon>Vertebrata</taxon>
        <taxon>Euteleostomi</taxon>
        <taxon>Actinopterygii</taxon>
        <taxon>Neopterygii</taxon>
        <taxon>Teleostei</taxon>
        <taxon>Neoteleostei</taxon>
        <taxon>Acanthomorphata</taxon>
        <taxon>Eupercaria</taxon>
        <taxon>Perciformes</taxon>
        <taxon>Cottioidei</taxon>
        <taxon>Cottales</taxon>
        <taxon>Liparidae</taxon>
        <taxon>Liparis</taxon>
    </lineage>
</organism>
<keyword evidence="3" id="KW-1185">Reference proteome</keyword>
<feature type="compositionally biased region" description="Basic residues" evidence="1">
    <location>
        <begin position="96"/>
        <end position="106"/>
    </location>
</feature>
<feature type="region of interest" description="Disordered" evidence="1">
    <location>
        <begin position="86"/>
        <end position="106"/>
    </location>
</feature>
<evidence type="ECO:0000256" key="1">
    <source>
        <dbReference type="SAM" id="MobiDB-lite"/>
    </source>
</evidence>
<dbReference type="EMBL" id="SRLO01000385">
    <property type="protein sequence ID" value="TNN58248.1"/>
    <property type="molecule type" value="Genomic_DNA"/>
</dbReference>
<gene>
    <name evidence="2" type="ORF">EYF80_031550</name>
</gene>
<protein>
    <submittedName>
        <fullName evidence="2">Uncharacterized protein</fullName>
    </submittedName>
</protein>
<name>A0A4Z2GXD3_9TELE</name>
<evidence type="ECO:0000313" key="2">
    <source>
        <dbReference type="EMBL" id="TNN58248.1"/>
    </source>
</evidence>
<reference evidence="2 3" key="1">
    <citation type="submission" date="2019-03" db="EMBL/GenBank/DDBJ databases">
        <title>First draft genome of Liparis tanakae, snailfish: a comprehensive survey of snailfish specific genes.</title>
        <authorList>
            <person name="Kim W."/>
            <person name="Song I."/>
            <person name="Jeong J.-H."/>
            <person name="Kim D."/>
            <person name="Kim S."/>
            <person name="Ryu S."/>
            <person name="Song J.Y."/>
            <person name="Lee S.K."/>
        </authorList>
    </citation>
    <scope>NUCLEOTIDE SEQUENCE [LARGE SCALE GENOMIC DNA]</scope>
    <source>
        <tissue evidence="2">Muscle</tissue>
    </source>
</reference>
<accession>A0A4Z2GXD3</accession>
<sequence>MWASHHRSNVRGIFGIWSDVVAKPTSKAKQGVAMIKQHHATRGPDKYVPIISESSTTPRVHHERRRVDVTVWSSGFGGSEVVRSSFDQKTAVRSSGPRRRVLRQDD</sequence>
<comment type="caution">
    <text evidence="2">The sequence shown here is derived from an EMBL/GenBank/DDBJ whole genome shotgun (WGS) entry which is preliminary data.</text>
</comment>
<dbReference type="AlphaFoldDB" id="A0A4Z2GXD3"/>